<keyword evidence="3 6" id="KW-0812">Transmembrane</keyword>
<feature type="transmembrane region" description="Helical" evidence="6">
    <location>
        <begin position="654"/>
        <end position="673"/>
    </location>
</feature>
<dbReference type="InterPro" id="IPR004923">
    <property type="entry name" value="FTR1/Fip1/EfeU"/>
</dbReference>
<evidence type="ECO:0000256" key="4">
    <source>
        <dbReference type="ARBA" id="ARBA00022989"/>
    </source>
</evidence>
<evidence type="ECO:0000256" key="2">
    <source>
        <dbReference type="ARBA" id="ARBA00008333"/>
    </source>
</evidence>
<feature type="transmembrane region" description="Helical" evidence="6">
    <location>
        <begin position="742"/>
        <end position="762"/>
    </location>
</feature>
<evidence type="ECO:0000256" key="3">
    <source>
        <dbReference type="ARBA" id="ARBA00022692"/>
    </source>
</evidence>
<evidence type="ECO:0000313" key="9">
    <source>
        <dbReference type="Proteomes" id="UP000541470"/>
    </source>
</evidence>
<feature type="signal peptide" evidence="7">
    <location>
        <begin position="1"/>
        <end position="26"/>
    </location>
</feature>
<dbReference type="PANTHER" id="PTHR31632:SF2">
    <property type="entry name" value="PLASMA MEMBRANE IRON PERMEASE"/>
    <property type="match status" value="1"/>
</dbReference>
<reference evidence="8 9" key="1">
    <citation type="submission" date="2020-04" db="EMBL/GenBank/DDBJ databases">
        <title>Rhizobium sp. S-51 isolated from soil.</title>
        <authorList>
            <person name="Dahal R.H."/>
        </authorList>
    </citation>
    <scope>NUCLEOTIDE SEQUENCE [LARGE SCALE GENOMIC DNA]</scope>
    <source>
        <strain evidence="8 9">S-51</strain>
    </source>
</reference>
<accession>A0A7Y0AZ94</accession>
<sequence length="771" mass="82618">MKIGRCPAFVIMLLALVGAFAPPCAAAVPWQDAEALRSESAATQRLLFRAPDDLARRDMSARIERVRHLWADRLQAAYRLGAADAVAPIDAAVDDFAAALSGWNAAAAAAARARLWTTLLDGAMDATLTALDEGRSEDAAQWLNIREYARTSRDTAATIAMREVLARRLDPAKAREVIEAELLGVYAGELRRSIAESRSHLASGYPVQFAHALARASGLRDLLSDNIAARIGHQHAEAIKTALAEAGSRPSGSADSVLARLETSLAIYSPTSLSPEDRERRVRLLSRFIGLVPVEYEKGVRDGAVTIPFEYFEAGLFRDRAAMLFGDLGADLAARSPQAFERLGAILAEIETVIDAKGDEKRVRALSEAATKTIADTYGLSNEGGYRLALGMLPDLFDEILLVAEAGDWEEAELKRLEAYALFDPDIEQRLMPRAPALALKMEAGFWEGSASEAGLGRLIADKGPPEALRQVVERMKAATAQAHTILDSQLSSLGAFLQSLAILVREGLEAVLVLACMIGALKAGGTPAGGLRGWRLPVSGGVSAALLASFALWLAVGQLFDMSTLQRELLEGATALLAAGVLLYVTHWMFRKAYVGDWLAHIRRKAEMASGPREIATMFGGLTVFGLAFLVVFREGFETVLFYEALLADAPAMPVLGGLVAGSVLAVAVAYLMLGLEARLPVKAFFRVTGALLALMSVTLVGSGIRGLQTAAVLPATPVSWFPDQTWLQLYLGLYPVAEALLAQFVIALLLLGSIIWLLAVRSHAASVAR</sequence>
<name>A0A7Y0AZ94_9HYPH</name>
<comment type="similarity">
    <text evidence="2">Belongs to the oxidase-dependent Fe transporter (OFeT) (TC 9.A.10.1) family.</text>
</comment>
<evidence type="ECO:0000313" key="8">
    <source>
        <dbReference type="EMBL" id="NML76219.1"/>
    </source>
</evidence>
<dbReference type="EMBL" id="JABBGK010000005">
    <property type="protein sequence ID" value="NML76219.1"/>
    <property type="molecule type" value="Genomic_DNA"/>
</dbReference>
<feature type="transmembrane region" description="Helical" evidence="6">
    <location>
        <begin position="534"/>
        <end position="556"/>
    </location>
</feature>
<evidence type="ECO:0000256" key="7">
    <source>
        <dbReference type="SAM" id="SignalP"/>
    </source>
</evidence>
<dbReference type="Pfam" id="PF03239">
    <property type="entry name" value="FTR1"/>
    <property type="match status" value="1"/>
</dbReference>
<protein>
    <submittedName>
        <fullName evidence="8">FTR1 family iron permease</fullName>
    </submittedName>
</protein>
<dbReference type="AlphaFoldDB" id="A0A7Y0AZ94"/>
<gene>
    <name evidence="8" type="ORF">HHL25_18970</name>
</gene>
<organism evidence="8 9">
    <name type="scientific">Rhizobium terricola</name>
    <dbReference type="NCBI Taxonomy" id="2728849"/>
    <lineage>
        <taxon>Bacteria</taxon>
        <taxon>Pseudomonadati</taxon>
        <taxon>Pseudomonadota</taxon>
        <taxon>Alphaproteobacteria</taxon>
        <taxon>Hyphomicrobiales</taxon>
        <taxon>Rhizobiaceae</taxon>
        <taxon>Rhizobium/Agrobacterium group</taxon>
        <taxon>Rhizobium</taxon>
    </lineage>
</organism>
<keyword evidence="4 6" id="KW-1133">Transmembrane helix</keyword>
<dbReference type="GO" id="GO:0033573">
    <property type="term" value="C:high-affinity iron permease complex"/>
    <property type="evidence" value="ECO:0007669"/>
    <property type="project" value="InterPro"/>
</dbReference>
<comment type="caution">
    <text evidence="8">The sequence shown here is derived from an EMBL/GenBank/DDBJ whole genome shotgun (WGS) entry which is preliminary data.</text>
</comment>
<feature type="transmembrane region" description="Helical" evidence="6">
    <location>
        <begin position="685"/>
        <end position="706"/>
    </location>
</feature>
<evidence type="ECO:0000256" key="1">
    <source>
        <dbReference type="ARBA" id="ARBA00004141"/>
    </source>
</evidence>
<feature type="chain" id="PRO_5030904861" evidence="7">
    <location>
        <begin position="27"/>
        <end position="771"/>
    </location>
</feature>
<keyword evidence="5 6" id="KW-0472">Membrane</keyword>
<feature type="transmembrane region" description="Helical" evidence="6">
    <location>
        <begin position="497"/>
        <end position="522"/>
    </location>
</feature>
<proteinExistence type="inferred from homology"/>
<keyword evidence="9" id="KW-1185">Reference proteome</keyword>
<evidence type="ECO:0000256" key="5">
    <source>
        <dbReference type="ARBA" id="ARBA00023136"/>
    </source>
</evidence>
<keyword evidence="7" id="KW-0732">Signal</keyword>
<dbReference type="RefSeq" id="WP_169594622.1">
    <property type="nucleotide sequence ID" value="NZ_JABBGK010000005.1"/>
</dbReference>
<comment type="subcellular location">
    <subcellularLocation>
        <location evidence="1">Membrane</location>
        <topology evidence="1">Multi-pass membrane protein</topology>
    </subcellularLocation>
</comment>
<feature type="transmembrane region" description="Helical" evidence="6">
    <location>
        <begin position="576"/>
        <end position="595"/>
    </location>
</feature>
<evidence type="ECO:0000256" key="6">
    <source>
        <dbReference type="SAM" id="Phobius"/>
    </source>
</evidence>
<dbReference type="PANTHER" id="PTHR31632">
    <property type="entry name" value="IRON TRANSPORTER FTH1"/>
    <property type="match status" value="1"/>
</dbReference>
<dbReference type="GO" id="GO:0015093">
    <property type="term" value="F:ferrous iron transmembrane transporter activity"/>
    <property type="evidence" value="ECO:0007669"/>
    <property type="project" value="TreeGrafter"/>
</dbReference>
<dbReference type="Proteomes" id="UP000541470">
    <property type="component" value="Unassembled WGS sequence"/>
</dbReference>
<feature type="transmembrane region" description="Helical" evidence="6">
    <location>
        <begin position="616"/>
        <end position="634"/>
    </location>
</feature>